<dbReference type="PANTHER" id="PTHR33459:SF7">
    <property type="entry name" value="DD-GDCA PROTEIN"/>
    <property type="match status" value="1"/>
</dbReference>
<feature type="transmembrane region" description="Helical" evidence="2">
    <location>
        <begin position="753"/>
        <end position="773"/>
    </location>
</feature>
<protein>
    <recommendedName>
        <fullName evidence="3">DUF7107 domain-containing protein</fullName>
    </recommendedName>
</protein>
<feature type="transmembrane region" description="Helical" evidence="2">
    <location>
        <begin position="266"/>
        <end position="291"/>
    </location>
</feature>
<organism evidence="4 5">
    <name type="scientific">Trichinella pseudospiralis</name>
    <name type="common">Parasitic roundworm</name>
    <dbReference type="NCBI Taxonomy" id="6337"/>
    <lineage>
        <taxon>Eukaryota</taxon>
        <taxon>Metazoa</taxon>
        <taxon>Ecdysozoa</taxon>
        <taxon>Nematoda</taxon>
        <taxon>Enoplea</taxon>
        <taxon>Dorylaimia</taxon>
        <taxon>Trichinellida</taxon>
        <taxon>Trichinellidae</taxon>
        <taxon>Trichinella</taxon>
    </lineage>
</organism>
<feature type="transmembrane region" description="Helical" evidence="2">
    <location>
        <begin position="182"/>
        <end position="203"/>
    </location>
</feature>
<comment type="caution">
    <text evidence="4">The sequence shown here is derived from an EMBL/GenBank/DDBJ whole genome shotgun (WGS) entry which is preliminary data.</text>
</comment>
<dbReference type="AlphaFoldDB" id="A0A0V1JGS5"/>
<feature type="transmembrane region" description="Helical" evidence="2">
    <location>
        <begin position="315"/>
        <end position="338"/>
    </location>
</feature>
<feature type="transmembrane region" description="Helical" evidence="2">
    <location>
        <begin position="794"/>
        <end position="820"/>
    </location>
</feature>
<dbReference type="EMBL" id="JYDS01000005">
    <property type="protein sequence ID" value="KRZ34143.1"/>
    <property type="molecule type" value="Genomic_DNA"/>
</dbReference>
<dbReference type="InterPro" id="IPR052326">
    <property type="entry name" value="Diff-Dev_Assoc_Protein"/>
</dbReference>
<dbReference type="Pfam" id="PF23416">
    <property type="entry name" value="DUF7107"/>
    <property type="match status" value="3"/>
</dbReference>
<feature type="transmembrane region" description="Helical" evidence="2">
    <location>
        <begin position="223"/>
        <end position="243"/>
    </location>
</feature>
<name>A0A0V1JGS5_TRIPS</name>
<feature type="transmembrane region" description="Helical" evidence="2">
    <location>
        <begin position="350"/>
        <end position="366"/>
    </location>
</feature>
<proteinExistence type="predicted"/>
<feature type="transmembrane region" description="Helical" evidence="2">
    <location>
        <begin position="7"/>
        <end position="23"/>
    </location>
</feature>
<dbReference type="InterPro" id="IPR055531">
    <property type="entry name" value="DUF7107"/>
</dbReference>
<accession>A0A0V1JGS5</accession>
<keyword evidence="2" id="KW-0472">Membrane</keyword>
<feature type="domain" description="DUF7107" evidence="3">
    <location>
        <begin position="585"/>
        <end position="631"/>
    </location>
</feature>
<keyword evidence="5" id="KW-1185">Reference proteome</keyword>
<evidence type="ECO:0000256" key="1">
    <source>
        <dbReference type="SAM" id="MobiDB-lite"/>
    </source>
</evidence>
<feature type="transmembrane region" description="Helical" evidence="2">
    <location>
        <begin position="840"/>
        <end position="867"/>
    </location>
</feature>
<feature type="domain" description="DUF7107" evidence="3">
    <location>
        <begin position="445"/>
        <end position="491"/>
    </location>
</feature>
<feature type="compositionally biased region" description="Low complexity" evidence="1">
    <location>
        <begin position="499"/>
        <end position="519"/>
    </location>
</feature>
<evidence type="ECO:0000313" key="4">
    <source>
        <dbReference type="EMBL" id="KRZ34143.1"/>
    </source>
</evidence>
<keyword evidence="2" id="KW-1133">Transmembrane helix</keyword>
<feature type="transmembrane region" description="Helical" evidence="2">
    <location>
        <begin position="891"/>
        <end position="915"/>
    </location>
</feature>
<keyword evidence="2" id="KW-0812">Transmembrane</keyword>
<dbReference type="Proteomes" id="UP000054805">
    <property type="component" value="Unassembled WGS sequence"/>
</dbReference>
<reference evidence="4 5" key="1">
    <citation type="submission" date="2015-01" db="EMBL/GenBank/DDBJ databases">
        <title>Evolution of Trichinella species and genotypes.</title>
        <authorList>
            <person name="Korhonen P.K."/>
            <person name="Edoardo P."/>
            <person name="Giuseppe L.R."/>
            <person name="Gasser R.B."/>
        </authorList>
    </citation>
    <scope>NUCLEOTIDE SEQUENCE [LARGE SCALE GENOMIC DNA]</scope>
    <source>
        <strain evidence="4">ISS588</strain>
    </source>
</reference>
<dbReference type="PANTHER" id="PTHR33459">
    <property type="entry name" value="DD-GDCA PROTEIN"/>
    <property type="match status" value="1"/>
</dbReference>
<evidence type="ECO:0000256" key="2">
    <source>
        <dbReference type="SAM" id="Phobius"/>
    </source>
</evidence>
<evidence type="ECO:0000259" key="3">
    <source>
        <dbReference type="Pfam" id="PF23416"/>
    </source>
</evidence>
<gene>
    <name evidence="4" type="ORF">T4B_6659</name>
</gene>
<feature type="transmembrane region" description="Helical" evidence="2">
    <location>
        <begin position="35"/>
        <end position="55"/>
    </location>
</feature>
<feature type="transmembrane region" description="Helical" evidence="2">
    <location>
        <begin position="129"/>
        <end position="154"/>
    </location>
</feature>
<feature type="transmembrane region" description="Helical" evidence="2">
    <location>
        <begin position="714"/>
        <end position="733"/>
    </location>
</feature>
<sequence>MVNLSNIIIYLLFVIYSSFYNKRNDSVFPSFLRQLIISIVIEIVICTLPAANCSINYEHIACCDRQLKIIQIIEYSKAGFKMQNLFSNFQNTVYVPKKQYSMSSSFILNHDETVANNTLDFTPDERYKLLYHCTFIFLNGYSIGLGTFSLSLLLRYVNRIYYYSEDRKTALECLLSSPWMTLYMPSVLFLNFCMLFLSIDQLLTMISLTKLKSERKRTVMHQLILSAVTSALSAVWLWTSAFLNSNKLLSKPGCNFSSVVTFSYNVILHFFCALMGYFTIFIFLCIFLLLWKHHKNTLVASTVRYKRAVAVTKRVSLMVLMTFILQSIPITFTIVYYFTKQGLKLRDFSWISESICFPFAAVFFIFSETRLAQWGYGGFNYGGYGYDGYGYGSYGYGNPYPSGFYQQSPFIVQQLPSYTSGNIGDQSGFQYYNPQMYPDYSQPGTCTSQADCGNKSLFCVSGQCQSMEPTTQKCSSNEECPSGICKARFCWGPPGGNSQTPDQQQPDQNQDQNQNTQQPGGHCNTQDDCSATQMCSKVTPNTCVKGYSIEITCSSDSDCDKKDACKAGTCWKEGEPGGGEPGDPCKDHGDCSIKCICLKKKCTLAKPSLQKCVADFMCGKNKGCKYFHCWESLGKIDWQPTDMKVKNRLPEDYFTLINIFFNKKAIAYFVVHVQNLALLKHMTEDNSTEEFPVIIGAIIRIFEKHRAKNYQKHITGYSFGIVLLSLSMILHDLKITEFKSNELPSTMECLRKNLWVTFYISGQLLITLFMLFLCVDQLRAVIYLKRPNMPTSRLANISVFIIVCVTAIVASWPWISSFWISGNSSTSKNCILFKTIVEKFYVTLQITFVVFDMVTVCLYSTIVAILLKEHKNSVLVPLAKLRRASTIAKRIMIPLIFTVFLQTIPNLVAIFHYYLRNCRQLRNIFWEVKATFFPFSALLFFFTQTNLGKCWLEKAKAFFYKYFHREQRQQQVSTVATVAKCS</sequence>
<feature type="transmembrane region" description="Helical" evidence="2">
    <location>
        <begin position="935"/>
        <end position="952"/>
    </location>
</feature>
<evidence type="ECO:0000313" key="5">
    <source>
        <dbReference type="Proteomes" id="UP000054805"/>
    </source>
</evidence>
<feature type="domain" description="DUF7107" evidence="3">
    <location>
        <begin position="522"/>
        <end position="572"/>
    </location>
</feature>
<feature type="region of interest" description="Disordered" evidence="1">
    <location>
        <begin position="496"/>
        <end position="521"/>
    </location>
</feature>